<keyword evidence="5" id="KW-1185">Reference proteome</keyword>
<comment type="caution">
    <text evidence="4">The sequence shown here is derived from an EMBL/GenBank/DDBJ whole genome shotgun (WGS) entry which is preliminary data.</text>
</comment>
<gene>
    <name evidence="4" type="ORF">EW146_g3834</name>
</gene>
<dbReference type="GO" id="GO:0046872">
    <property type="term" value="F:metal ion binding"/>
    <property type="evidence" value="ECO:0007669"/>
    <property type="project" value="UniProtKB-KW"/>
</dbReference>
<dbReference type="PANTHER" id="PTHR42738">
    <property type="entry name" value="HYDROXYMETHYLGLUTARYL-COA LYASE"/>
    <property type="match status" value="1"/>
</dbReference>
<reference evidence="4 5" key="1">
    <citation type="submission" date="2019-02" db="EMBL/GenBank/DDBJ databases">
        <title>Genome sequencing of the rare red list fungi Bondarzewia mesenterica.</title>
        <authorList>
            <person name="Buettner E."/>
            <person name="Kellner H."/>
        </authorList>
    </citation>
    <scope>NUCLEOTIDE SEQUENCE [LARGE SCALE GENOMIC DNA]</scope>
    <source>
        <strain evidence="4 5">DSM 108281</strain>
    </source>
</reference>
<dbReference type="InterPro" id="IPR043594">
    <property type="entry name" value="HMGL"/>
</dbReference>
<proteinExistence type="predicted"/>
<dbReference type="EMBL" id="SGPL01000139">
    <property type="protein sequence ID" value="THH16863.1"/>
    <property type="molecule type" value="Genomic_DNA"/>
</dbReference>
<dbReference type="Gene3D" id="1.20.1280.50">
    <property type="match status" value="1"/>
</dbReference>
<protein>
    <submittedName>
        <fullName evidence="4">Uncharacterized protein</fullName>
    </submittedName>
</protein>
<dbReference type="InterPro" id="IPR013785">
    <property type="entry name" value="Aldolase_TIM"/>
</dbReference>
<feature type="compositionally biased region" description="Pro residues" evidence="3">
    <location>
        <begin position="411"/>
        <end position="441"/>
    </location>
</feature>
<evidence type="ECO:0000313" key="5">
    <source>
        <dbReference type="Proteomes" id="UP000310158"/>
    </source>
</evidence>
<evidence type="ECO:0000256" key="3">
    <source>
        <dbReference type="SAM" id="MobiDB-lite"/>
    </source>
</evidence>
<evidence type="ECO:0000256" key="1">
    <source>
        <dbReference type="ARBA" id="ARBA00022723"/>
    </source>
</evidence>
<feature type="region of interest" description="Disordered" evidence="3">
    <location>
        <begin position="353"/>
        <end position="447"/>
    </location>
</feature>
<dbReference type="SUPFAM" id="SSF51569">
    <property type="entry name" value="Aldolase"/>
    <property type="match status" value="1"/>
</dbReference>
<name>A0A4V3XFB7_9AGAM</name>
<dbReference type="Gene3D" id="3.20.20.70">
    <property type="entry name" value="Aldolase class I"/>
    <property type="match status" value="1"/>
</dbReference>
<dbReference type="GO" id="GO:0046951">
    <property type="term" value="P:ketone body biosynthetic process"/>
    <property type="evidence" value="ECO:0007669"/>
    <property type="project" value="TreeGrafter"/>
</dbReference>
<dbReference type="Proteomes" id="UP000310158">
    <property type="component" value="Unassembled WGS sequence"/>
</dbReference>
<accession>A0A4V3XFB7</accession>
<dbReference type="OrthoDB" id="3352270at2759"/>
<evidence type="ECO:0000256" key="2">
    <source>
        <dbReference type="ARBA" id="ARBA00023239"/>
    </source>
</evidence>
<evidence type="ECO:0000313" key="4">
    <source>
        <dbReference type="EMBL" id="THH16863.1"/>
    </source>
</evidence>
<organism evidence="4 5">
    <name type="scientific">Bondarzewia mesenterica</name>
    <dbReference type="NCBI Taxonomy" id="1095465"/>
    <lineage>
        <taxon>Eukaryota</taxon>
        <taxon>Fungi</taxon>
        <taxon>Dikarya</taxon>
        <taxon>Basidiomycota</taxon>
        <taxon>Agaricomycotina</taxon>
        <taxon>Agaricomycetes</taxon>
        <taxon>Russulales</taxon>
        <taxon>Bondarzewiaceae</taxon>
        <taxon>Bondarzewia</taxon>
    </lineage>
</organism>
<dbReference type="PANTHER" id="PTHR42738:SF7">
    <property type="entry name" value="HYDROXYMETHYLGLUTARYL-COA LYASE"/>
    <property type="match status" value="1"/>
</dbReference>
<dbReference type="AlphaFoldDB" id="A0A4V3XFB7"/>
<sequence length="553" mass="60900">MLFHSGPQPPSSVHLLPVELLSRIFVFGFQSAVDLDHPFKRAAFEPALNFEVLVSHVCRHWRQVALNTPSLWTNIRMRKPSHLERSTEFIRRSRTKLLDILIDTVAMSDHVEGHTLCKHEFHPAYDIIDPHSERWHSLVLKVADLVCKQGARDRLHTTGPVPNLEIVQLWHLEDWLSAQTLAVQTAKPPVKVLREAAIGLKDLSLVGVNLAWSHEQTPYLAGLRTLELKLHAEGTRPTWPEWEAILRACPDLERLALHYSGPREVGSWSTDPIPLLKLRDLSLADLDADLLCVIIRNMAIPAVRFLELELPDQDFTSFVETIAEVRFGRASVCGLEVSAYRWDTWSERELSRSAASSVPNGFPRYFSSPPPPPDDPNSQRWQEQTKSSSASPNVPASPIKPSSPMTVTSPLPSPFSPAPPHSSSPKLPSSPLPLMPSPKPTPTSSFPTPSPFFSHVTTCALAAGIPVCGYVSIAIACPYTGPVPSCTIADVARALLDMSCYQVSLSDTTGTGMPSTISAMLDAILAQYPISQLAIRPPPPSNSLSTHTPFLPI</sequence>
<keyword evidence="1" id="KW-0479">Metal-binding</keyword>
<feature type="compositionally biased region" description="Low complexity" evidence="3">
    <location>
        <begin position="387"/>
        <end position="397"/>
    </location>
</feature>
<keyword evidence="2" id="KW-0456">Lyase</keyword>
<dbReference type="GO" id="GO:0004419">
    <property type="term" value="F:hydroxymethylglutaryl-CoA lyase activity"/>
    <property type="evidence" value="ECO:0007669"/>
    <property type="project" value="TreeGrafter"/>
</dbReference>
<dbReference type="GO" id="GO:0006552">
    <property type="term" value="P:L-leucine catabolic process"/>
    <property type="evidence" value="ECO:0007669"/>
    <property type="project" value="TreeGrafter"/>
</dbReference>